<reference evidence="1 2" key="1">
    <citation type="journal article" date="2019" name="Genome Biol. Evol.">
        <title>Day and night: Metabolic profiles and evolutionary relationships of six axenic non-marine cyanobacteria.</title>
        <authorList>
            <person name="Will S.E."/>
            <person name="Henke P."/>
            <person name="Boedeker C."/>
            <person name="Huang S."/>
            <person name="Brinkmann H."/>
            <person name="Rohde M."/>
            <person name="Jarek M."/>
            <person name="Friedl T."/>
            <person name="Seufert S."/>
            <person name="Schumacher M."/>
            <person name="Overmann J."/>
            <person name="Neumann-Schaal M."/>
            <person name="Petersen J."/>
        </authorList>
    </citation>
    <scope>NUCLEOTIDE SEQUENCE [LARGE SCALE GENOMIC DNA]</scope>
    <source>
        <strain evidence="1 2">SAG 1403-4b</strain>
    </source>
</reference>
<comment type="caution">
    <text evidence="1">The sequence shown here is derived from an EMBL/GenBank/DDBJ whole genome shotgun (WGS) entry which is preliminary data.</text>
</comment>
<dbReference type="RefSeq" id="WP_127056542.1">
    <property type="nucleotide sequence ID" value="NZ_RSCM01000022.1"/>
</dbReference>
<proteinExistence type="predicted"/>
<dbReference type="Proteomes" id="UP000276103">
    <property type="component" value="Unassembled WGS sequence"/>
</dbReference>
<gene>
    <name evidence="1" type="ORF">DSM107003_47500</name>
</gene>
<dbReference type="OrthoDB" id="511660at2"/>
<protein>
    <submittedName>
        <fullName evidence="1">Uncharacterized protein</fullName>
    </submittedName>
</protein>
<organism evidence="1 2">
    <name type="scientific">Trichormus variabilis SAG 1403-4b</name>
    <dbReference type="NCBI Taxonomy" id="447716"/>
    <lineage>
        <taxon>Bacteria</taxon>
        <taxon>Bacillati</taxon>
        <taxon>Cyanobacteriota</taxon>
        <taxon>Cyanophyceae</taxon>
        <taxon>Nostocales</taxon>
        <taxon>Nostocaceae</taxon>
        <taxon>Trichormus</taxon>
    </lineage>
</organism>
<dbReference type="EMBL" id="RSCM01000022">
    <property type="protein sequence ID" value="RUS93003.1"/>
    <property type="molecule type" value="Genomic_DNA"/>
</dbReference>
<accession>A0A3S1BXE4</accession>
<dbReference type="AlphaFoldDB" id="A0A3S1BXE4"/>
<name>A0A3S1BXE4_ANAVA</name>
<sequence>MTEDFEQLIPILVRPEEQPEKKEQKIFYPKWRCFCCQDSGKVTINLVRLIMPDYDEDRDLWVACQNPSCHSFREKWSGIAAQNFDTRFLPKICQKLDLKSREDWRNTVQRQVDIRTLARTMAMSGVSERTETNNYEVQQRKKAIEAIPHQKWMAMSSAYFEGKENDED</sequence>
<evidence type="ECO:0000313" key="1">
    <source>
        <dbReference type="EMBL" id="RUS93003.1"/>
    </source>
</evidence>
<keyword evidence="2" id="KW-1185">Reference proteome</keyword>
<evidence type="ECO:0000313" key="2">
    <source>
        <dbReference type="Proteomes" id="UP000276103"/>
    </source>
</evidence>